<dbReference type="AlphaFoldDB" id="K9W946"/>
<dbReference type="EMBL" id="CP003630">
    <property type="protein sequence ID" value="AFZ16331.1"/>
    <property type="molecule type" value="Genomic_DNA"/>
</dbReference>
<sequence>MKRLIEAMIITIVLAIAADPALVTMGVTFFQVSSQPIGINSKNIALEPVQIPNEQLDQVPF</sequence>
<dbReference type="HOGENOM" id="CLU_2917516_0_0_3"/>
<dbReference type="KEGG" id="mic:Mic7113_0411"/>
<evidence type="ECO:0000313" key="1">
    <source>
        <dbReference type="EMBL" id="AFZ16331.1"/>
    </source>
</evidence>
<reference evidence="1 2" key="1">
    <citation type="submission" date="2012-06" db="EMBL/GenBank/DDBJ databases">
        <title>Finished chromosome of genome of Microcoleus sp. PCC 7113.</title>
        <authorList>
            <consortium name="US DOE Joint Genome Institute"/>
            <person name="Gugger M."/>
            <person name="Coursin T."/>
            <person name="Rippka R."/>
            <person name="Tandeau De Marsac N."/>
            <person name="Huntemann M."/>
            <person name="Wei C.-L."/>
            <person name="Han J."/>
            <person name="Detter J.C."/>
            <person name="Han C."/>
            <person name="Tapia R."/>
            <person name="Chen A."/>
            <person name="Kyrpides N."/>
            <person name="Mavromatis K."/>
            <person name="Markowitz V."/>
            <person name="Szeto E."/>
            <person name="Ivanova N."/>
            <person name="Pagani I."/>
            <person name="Pati A."/>
            <person name="Goodwin L."/>
            <person name="Nordberg H.P."/>
            <person name="Cantor M.N."/>
            <person name="Hua S.X."/>
            <person name="Woyke T."/>
            <person name="Kerfeld C.A."/>
        </authorList>
    </citation>
    <scope>NUCLEOTIDE SEQUENCE [LARGE SCALE GENOMIC DNA]</scope>
    <source>
        <strain evidence="1 2">PCC 7113</strain>
    </source>
</reference>
<protein>
    <submittedName>
        <fullName evidence="1">Uncharacterized protein</fullName>
    </submittedName>
</protein>
<accession>K9W946</accession>
<gene>
    <name evidence="1" type="ORF">Mic7113_0411</name>
</gene>
<organism evidence="1 2">
    <name type="scientific">Allocoleopsis franciscana PCC 7113</name>
    <dbReference type="NCBI Taxonomy" id="1173027"/>
    <lineage>
        <taxon>Bacteria</taxon>
        <taxon>Bacillati</taxon>
        <taxon>Cyanobacteriota</taxon>
        <taxon>Cyanophyceae</taxon>
        <taxon>Coleofasciculales</taxon>
        <taxon>Coleofasciculaceae</taxon>
        <taxon>Allocoleopsis</taxon>
        <taxon>Allocoleopsis franciscana</taxon>
    </lineage>
</organism>
<keyword evidence="2" id="KW-1185">Reference proteome</keyword>
<proteinExistence type="predicted"/>
<evidence type="ECO:0000313" key="2">
    <source>
        <dbReference type="Proteomes" id="UP000010471"/>
    </source>
</evidence>
<dbReference type="Proteomes" id="UP000010471">
    <property type="component" value="Chromosome"/>
</dbReference>
<name>K9W946_9CYAN</name>